<dbReference type="GO" id="GO:0006508">
    <property type="term" value="P:proteolysis"/>
    <property type="evidence" value="ECO:0007669"/>
    <property type="project" value="UniProtKB-KW"/>
</dbReference>
<evidence type="ECO:0000256" key="1">
    <source>
        <dbReference type="ARBA" id="ARBA00022807"/>
    </source>
</evidence>
<dbReference type="Proteomes" id="UP001055439">
    <property type="component" value="Chromosome 8"/>
</dbReference>
<dbReference type="Gene3D" id="3.40.395.10">
    <property type="entry name" value="Adenoviral Proteinase, Chain A"/>
    <property type="match status" value="1"/>
</dbReference>
<accession>A0A9E7KUK9</accession>
<evidence type="ECO:0000313" key="2">
    <source>
        <dbReference type="EMBL" id="URE32602.1"/>
    </source>
</evidence>
<dbReference type="GO" id="GO:0000338">
    <property type="term" value="P:protein deneddylation"/>
    <property type="evidence" value="ECO:0007669"/>
    <property type="project" value="TreeGrafter"/>
</dbReference>
<dbReference type="PANTHER" id="PTHR46468:SF1">
    <property type="entry name" value="SENTRIN-SPECIFIC PROTEASE 8"/>
    <property type="match status" value="1"/>
</dbReference>
<proteinExistence type="predicted"/>
<feature type="non-terminal residue" evidence="2">
    <location>
        <position position="1"/>
    </location>
</feature>
<sequence>RRHRHRSLLVYCREAGEFLHHDSCRSANRCHAEQLFHGVSGFVDDGGEPPRFTPQQTNAHDCGLFVMAIAKVVYDWYVARGGCADGEDRWFAALKEEVDADAVDKLRDEVLSLMEP</sequence>
<dbReference type="AlphaFoldDB" id="A0A9E7KUK9"/>
<dbReference type="GO" id="GO:0019784">
    <property type="term" value="F:deNEDDylase activity"/>
    <property type="evidence" value="ECO:0007669"/>
    <property type="project" value="InterPro"/>
</dbReference>
<organism evidence="2 3">
    <name type="scientific">Musa troglodytarum</name>
    <name type="common">fe'i banana</name>
    <dbReference type="NCBI Taxonomy" id="320322"/>
    <lineage>
        <taxon>Eukaryota</taxon>
        <taxon>Viridiplantae</taxon>
        <taxon>Streptophyta</taxon>
        <taxon>Embryophyta</taxon>
        <taxon>Tracheophyta</taxon>
        <taxon>Spermatophyta</taxon>
        <taxon>Magnoliopsida</taxon>
        <taxon>Liliopsida</taxon>
        <taxon>Zingiberales</taxon>
        <taxon>Musaceae</taxon>
        <taxon>Musa</taxon>
    </lineage>
</organism>
<gene>
    <name evidence="2" type="ORF">MUK42_18770</name>
</gene>
<keyword evidence="1" id="KW-0788">Thiol protease</keyword>
<dbReference type="SUPFAM" id="SSF54001">
    <property type="entry name" value="Cysteine proteinases"/>
    <property type="match status" value="1"/>
</dbReference>
<reference evidence="2" key="1">
    <citation type="submission" date="2022-05" db="EMBL/GenBank/DDBJ databases">
        <title>The Musa troglodytarum L. genome provides insights into the mechanism of non-climacteric behaviour and enrichment of carotenoids.</title>
        <authorList>
            <person name="Wang J."/>
        </authorList>
    </citation>
    <scope>NUCLEOTIDE SEQUENCE</scope>
    <source>
        <tissue evidence="2">Leaf</tissue>
    </source>
</reference>
<name>A0A9E7KUK9_9LILI</name>
<protein>
    <submittedName>
        <fullName evidence="2">Ulp1 protease family, C-terminal catalytic domain</fullName>
    </submittedName>
</protein>
<dbReference type="PANTHER" id="PTHR46468">
    <property type="entry name" value="SENTRIN-SPECIFIC PROTEASE 8"/>
    <property type="match status" value="1"/>
</dbReference>
<dbReference type="InterPro" id="IPR044613">
    <property type="entry name" value="Nep1/2-like"/>
</dbReference>
<dbReference type="EMBL" id="CP097510">
    <property type="protein sequence ID" value="URE32602.1"/>
    <property type="molecule type" value="Genomic_DNA"/>
</dbReference>
<dbReference type="InterPro" id="IPR038765">
    <property type="entry name" value="Papain-like_cys_pep_sf"/>
</dbReference>
<keyword evidence="3" id="KW-1185">Reference proteome</keyword>
<keyword evidence="1" id="KW-0378">Hydrolase</keyword>
<dbReference type="OrthoDB" id="5065855at2759"/>
<dbReference type="GO" id="GO:0008234">
    <property type="term" value="F:cysteine-type peptidase activity"/>
    <property type="evidence" value="ECO:0007669"/>
    <property type="project" value="UniProtKB-KW"/>
</dbReference>
<evidence type="ECO:0000313" key="3">
    <source>
        <dbReference type="Proteomes" id="UP001055439"/>
    </source>
</evidence>
<keyword evidence="2" id="KW-0645">Protease</keyword>